<feature type="transmembrane region" description="Helical" evidence="7">
    <location>
        <begin position="155"/>
        <end position="174"/>
    </location>
</feature>
<protein>
    <recommendedName>
        <fullName evidence="7">CAAX prenyl protease</fullName>
        <ecNumber evidence="7">3.4.24.84</ecNumber>
    </recommendedName>
</protein>
<name>A0ABN8R2Q7_9CNID</name>
<comment type="catalytic activity">
    <reaction evidence="6 7">
        <text>Hydrolyzes the peptide bond -P2-(S-farnesyl or geranylgeranyl)C-P1'-P2'-P3'-COOH where P1' and P2' are amino acids with aliphatic side chains and P3' is any C-terminal residue.</text>
        <dbReference type="EC" id="3.4.24.84"/>
    </reaction>
</comment>
<feature type="transmembrane region" description="Helical" evidence="7">
    <location>
        <begin position="76"/>
        <end position="97"/>
    </location>
</feature>
<evidence type="ECO:0000256" key="7">
    <source>
        <dbReference type="RuleBase" id="RU366005"/>
    </source>
</evidence>
<gene>
    <name evidence="11" type="ORF">PLOB_00013430</name>
</gene>
<feature type="domain" description="CAAX prenyl protease 1 N-terminal" evidence="10">
    <location>
        <begin position="26"/>
        <end position="210"/>
    </location>
</feature>
<keyword evidence="7" id="KW-0472">Membrane</keyword>
<keyword evidence="2 7" id="KW-0479">Metal-binding</keyword>
<comment type="subcellular location">
    <subcellularLocation>
        <location evidence="7">Endoplasmic reticulum membrane</location>
        <topology evidence="7">Multi-pass membrane protein</topology>
    </subcellularLocation>
</comment>
<feature type="transmembrane region" description="Helical" evidence="7">
    <location>
        <begin position="180"/>
        <end position="201"/>
    </location>
</feature>
<evidence type="ECO:0000259" key="9">
    <source>
        <dbReference type="Pfam" id="PF01435"/>
    </source>
</evidence>
<evidence type="ECO:0000313" key="12">
    <source>
        <dbReference type="Proteomes" id="UP001159405"/>
    </source>
</evidence>
<sequence>MVDILVAVVLFLWLTYLWENYLGYRQHKVLKHTKDVPVELKDALDHESFEKARVYQLDRSSFGFYSGAYSQLETTLILWLGGIPFLWNISGVLISKFGYTTEYEITQSIAFLLLGMLFSTITELPWSIYSTFVIEEKHGFNKQTIGFYLKDRVKKLAVMSAISLPLVAALLYIIKWGGQYFFIYTWLFTLVVTLVLVTVYMDYIAPLFDKFTLLPEGTLRTSIEQLAAQISFPLTKIYIVDGSKRSSHSNAYFYGFFKNKRIVLFDTLLADNPVKKDEGENGTAEDKDGNEGDEINQENGEVDSNKEDTKDEITTESEEKKAPKGCSNDEILAVLGHELGHWKLSHTLKNLTISQVNLFLCFMMFGYLMHYKVLFTSFGFPNSQPTMIGLVIIFQFIFSPYNELLGFLMTVLSRKFEFQADAFAKSLGFSGHLRSSLIKLHKDNLGFPVADKLYSAYHYSHPPLIERLRALGTKQD</sequence>
<dbReference type="InterPro" id="IPR001915">
    <property type="entry name" value="Peptidase_M48"/>
</dbReference>
<keyword evidence="7" id="KW-0812">Transmembrane</keyword>
<evidence type="ECO:0000256" key="1">
    <source>
        <dbReference type="ARBA" id="ARBA00022670"/>
    </source>
</evidence>
<comment type="similarity">
    <text evidence="7">Belongs to the peptidase M48A family.</text>
</comment>
<evidence type="ECO:0000313" key="11">
    <source>
        <dbReference type="EMBL" id="CAH3173051.1"/>
    </source>
</evidence>
<evidence type="ECO:0000256" key="5">
    <source>
        <dbReference type="ARBA" id="ARBA00023049"/>
    </source>
</evidence>
<feature type="compositionally biased region" description="Basic and acidic residues" evidence="8">
    <location>
        <begin position="303"/>
        <end position="322"/>
    </location>
</feature>
<dbReference type="Gene3D" id="3.30.2010.10">
    <property type="entry name" value="Metalloproteases ('zincins'), catalytic domain"/>
    <property type="match status" value="1"/>
</dbReference>
<evidence type="ECO:0000256" key="3">
    <source>
        <dbReference type="ARBA" id="ARBA00022801"/>
    </source>
</evidence>
<dbReference type="EMBL" id="CALNXK010000178">
    <property type="protein sequence ID" value="CAH3173051.1"/>
    <property type="molecule type" value="Genomic_DNA"/>
</dbReference>
<dbReference type="Pfam" id="PF01435">
    <property type="entry name" value="Peptidase_M48"/>
    <property type="match status" value="1"/>
</dbReference>
<keyword evidence="3 7" id="KW-0378">Hydrolase</keyword>
<dbReference type="InterPro" id="IPR032456">
    <property type="entry name" value="Peptidase_M48_N"/>
</dbReference>
<accession>A0ABN8R2Q7</accession>
<evidence type="ECO:0000256" key="6">
    <source>
        <dbReference type="ARBA" id="ARBA00044456"/>
    </source>
</evidence>
<feature type="transmembrane region" description="Helical" evidence="7">
    <location>
        <begin position="109"/>
        <end position="134"/>
    </location>
</feature>
<dbReference type="EC" id="3.4.24.84" evidence="7"/>
<dbReference type="Pfam" id="PF16491">
    <property type="entry name" value="Peptidase_M48_N"/>
    <property type="match status" value="1"/>
</dbReference>
<comment type="caution">
    <text evidence="11">The sequence shown here is derived from an EMBL/GenBank/DDBJ whole genome shotgun (WGS) entry which is preliminary data.</text>
</comment>
<keyword evidence="1 7" id="KW-0645">Protease</keyword>
<keyword evidence="4 7" id="KW-0862">Zinc</keyword>
<organism evidence="11 12">
    <name type="scientific">Porites lobata</name>
    <dbReference type="NCBI Taxonomy" id="104759"/>
    <lineage>
        <taxon>Eukaryota</taxon>
        <taxon>Metazoa</taxon>
        <taxon>Cnidaria</taxon>
        <taxon>Anthozoa</taxon>
        <taxon>Hexacorallia</taxon>
        <taxon>Scleractinia</taxon>
        <taxon>Fungiina</taxon>
        <taxon>Poritidae</taxon>
        <taxon>Porites</taxon>
    </lineage>
</organism>
<reference evidence="11 12" key="1">
    <citation type="submission" date="2022-05" db="EMBL/GenBank/DDBJ databases">
        <authorList>
            <consortium name="Genoscope - CEA"/>
            <person name="William W."/>
        </authorList>
    </citation>
    <scope>NUCLEOTIDE SEQUENCE [LARGE SCALE GENOMIC DNA]</scope>
</reference>
<comment type="function">
    <text evidence="7">Proteolytically removes the C-terminal three residues of farnesylated proteins.</text>
</comment>
<keyword evidence="5 7" id="KW-0482">Metalloprotease</keyword>
<proteinExistence type="inferred from homology"/>
<keyword evidence="7" id="KW-1133">Transmembrane helix</keyword>
<dbReference type="Proteomes" id="UP001159405">
    <property type="component" value="Unassembled WGS sequence"/>
</dbReference>
<feature type="transmembrane region" description="Helical" evidence="7">
    <location>
        <begin position="388"/>
        <end position="412"/>
    </location>
</feature>
<comment type="cofactor">
    <cofactor evidence="7">
        <name>Zn(2+)</name>
        <dbReference type="ChEBI" id="CHEBI:29105"/>
    </cofactor>
    <text evidence="7">Binds 1 zinc ion per subunit.</text>
</comment>
<evidence type="ECO:0000259" key="10">
    <source>
        <dbReference type="Pfam" id="PF16491"/>
    </source>
</evidence>
<feature type="region of interest" description="Disordered" evidence="8">
    <location>
        <begin position="276"/>
        <end position="324"/>
    </location>
</feature>
<keyword evidence="12" id="KW-1185">Reference proteome</keyword>
<feature type="domain" description="Peptidase M48" evidence="9">
    <location>
        <begin position="216"/>
        <end position="471"/>
    </location>
</feature>
<dbReference type="PANTHER" id="PTHR10120">
    <property type="entry name" value="CAAX PRENYL PROTEASE 1"/>
    <property type="match status" value="1"/>
</dbReference>
<feature type="compositionally biased region" description="Basic and acidic residues" evidence="8">
    <location>
        <begin position="276"/>
        <end position="290"/>
    </location>
</feature>
<feature type="transmembrane region" description="Helical" evidence="7">
    <location>
        <begin position="6"/>
        <end position="24"/>
    </location>
</feature>
<evidence type="ECO:0000256" key="2">
    <source>
        <dbReference type="ARBA" id="ARBA00022723"/>
    </source>
</evidence>
<evidence type="ECO:0000256" key="4">
    <source>
        <dbReference type="ARBA" id="ARBA00022833"/>
    </source>
</evidence>
<evidence type="ECO:0000256" key="8">
    <source>
        <dbReference type="SAM" id="MobiDB-lite"/>
    </source>
</evidence>
<dbReference type="CDD" id="cd07343">
    <property type="entry name" value="M48A_Zmpste24p_like"/>
    <property type="match status" value="1"/>
</dbReference>
<keyword evidence="7" id="KW-0256">Endoplasmic reticulum</keyword>
<dbReference type="InterPro" id="IPR027057">
    <property type="entry name" value="CAXX_Prtase_1"/>
</dbReference>